<sequence>MSEELPLPDYDDLPLGTLQHRVRALDEPQLRRLMSYEQEHANRTPVLEVMRARLEQLADGATPSPGSQERTPEVTEQRHGSAAGDSTAAEPGTPLRHGVAEQTPGRARP</sequence>
<keyword evidence="4" id="KW-1185">Reference proteome</keyword>
<dbReference type="Proteomes" id="UP001597478">
    <property type="component" value="Unassembled WGS sequence"/>
</dbReference>
<evidence type="ECO:0000313" key="4">
    <source>
        <dbReference type="Proteomes" id="UP001597478"/>
    </source>
</evidence>
<accession>A0ABW5W9Z0</accession>
<dbReference type="Pfam" id="PF26450">
    <property type="entry name" value="DUF8129"/>
    <property type="match status" value="1"/>
</dbReference>
<protein>
    <recommendedName>
        <fullName evidence="2">DUF8129 domain-containing protein</fullName>
    </recommendedName>
</protein>
<dbReference type="EMBL" id="JBHUOF010000021">
    <property type="protein sequence ID" value="MFD2800814.1"/>
    <property type="molecule type" value="Genomic_DNA"/>
</dbReference>
<dbReference type="RefSeq" id="WP_377390603.1">
    <property type="nucleotide sequence ID" value="NZ_JBHSAN010000024.1"/>
</dbReference>
<name>A0ABW5W9Z0_9PSEU</name>
<reference evidence="4" key="1">
    <citation type="journal article" date="2019" name="Int. J. Syst. Evol. Microbiol.">
        <title>The Global Catalogue of Microorganisms (GCM) 10K type strain sequencing project: providing services to taxonomists for standard genome sequencing and annotation.</title>
        <authorList>
            <consortium name="The Broad Institute Genomics Platform"/>
            <consortium name="The Broad Institute Genome Sequencing Center for Infectious Disease"/>
            <person name="Wu L."/>
            <person name="Ma J."/>
        </authorList>
    </citation>
    <scope>NUCLEOTIDE SEQUENCE [LARGE SCALE GENOMIC DNA]</scope>
    <source>
        <strain evidence="4">IBRC-M 10906</strain>
    </source>
</reference>
<dbReference type="InterPro" id="IPR058442">
    <property type="entry name" value="DUF8129"/>
</dbReference>
<organism evidence="3 4">
    <name type="scientific">Prauserella oleivorans</name>
    <dbReference type="NCBI Taxonomy" id="1478153"/>
    <lineage>
        <taxon>Bacteria</taxon>
        <taxon>Bacillati</taxon>
        <taxon>Actinomycetota</taxon>
        <taxon>Actinomycetes</taxon>
        <taxon>Pseudonocardiales</taxon>
        <taxon>Pseudonocardiaceae</taxon>
        <taxon>Prauserella</taxon>
    </lineage>
</organism>
<proteinExistence type="predicted"/>
<feature type="region of interest" description="Disordered" evidence="1">
    <location>
        <begin position="54"/>
        <end position="109"/>
    </location>
</feature>
<evidence type="ECO:0000259" key="2">
    <source>
        <dbReference type="Pfam" id="PF26450"/>
    </source>
</evidence>
<feature type="compositionally biased region" description="Basic and acidic residues" evidence="1">
    <location>
        <begin position="70"/>
        <end position="79"/>
    </location>
</feature>
<evidence type="ECO:0000256" key="1">
    <source>
        <dbReference type="SAM" id="MobiDB-lite"/>
    </source>
</evidence>
<gene>
    <name evidence="3" type="ORF">ACFS2C_15585</name>
</gene>
<comment type="caution">
    <text evidence="3">The sequence shown here is derived from an EMBL/GenBank/DDBJ whole genome shotgun (WGS) entry which is preliminary data.</text>
</comment>
<evidence type="ECO:0000313" key="3">
    <source>
        <dbReference type="EMBL" id="MFD2800814.1"/>
    </source>
</evidence>
<feature type="domain" description="DUF8129" evidence="2">
    <location>
        <begin position="4"/>
        <end position="59"/>
    </location>
</feature>